<feature type="compositionally biased region" description="Acidic residues" evidence="2">
    <location>
        <begin position="139"/>
        <end position="158"/>
    </location>
</feature>
<dbReference type="PANTHER" id="PTHR30615:SF8">
    <property type="entry name" value="UPF0047 PROTEIN C4A8.02C"/>
    <property type="match status" value="1"/>
</dbReference>
<accession>A0ABV1E0P4</accession>
<comment type="similarity">
    <text evidence="1">Belongs to the UPF0047 family.</text>
</comment>
<dbReference type="Proteomes" id="UP001489509">
    <property type="component" value="Unassembled WGS sequence"/>
</dbReference>
<dbReference type="Pfam" id="PF01894">
    <property type="entry name" value="YjbQ"/>
    <property type="match status" value="1"/>
</dbReference>
<proteinExistence type="inferred from homology"/>
<evidence type="ECO:0000256" key="1">
    <source>
        <dbReference type="ARBA" id="ARBA00005534"/>
    </source>
</evidence>
<feature type="region of interest" description="Disordered" evidence="2">
    <location>
        <begin position="138"/>
        <end position="158"/>
    </location>
</feature>
<dbReference type="Gene3D" id="2.60.120.460">
    <property type="entry name" value="YjbQ-like"/>
    <property type="match status" value="1"/>
</dbReference>
<gene>
    <name evidence="3" type="ORF">WMO26_08570</name>
</gene>
<protein>
    <submittedName>
        <fullName evidence="3">Secondary thiamine-phosphate synthase enzyme YjbQ</fullName>
    </submittedName>
</protein>
<dbReference type="NCBIfam" id="TIGR00149">
    <property type="entry name" value="TIGR00149_YjbQ"/>
    <property type="match status" value="1"/>
</dbReference>
<name>A0ABV1E0P4_9FIRM</name>
<dbReference type="InterPro" id="IPR001602">
    <property type="entry name" value="UPF0047_YjbQ-like"/>
</dbReference>
<keyword evidence="4" id="KW-1185">Reference proteome</keyword>
<sequence>MANLWEFTLRTGEQGCYNITQSVKDAIKESGVESGIAVVFCPHTTAGITITENHDPDVCEDVLLGFDRAFPDTPDFKHTQGNSFAHLRSSAMGCSVTIIVDEGWPLLGVWQAIYFCEFDGPRTREYYVKVLGDQMQVPFDDDDLDEEETAGLEEEPLA</sequence>
<dbReference type="SUPFAM" id="SSF111038">
    <property type="entry name" value="YjbQ-like"/>
    <property type="match status" value="1"/>
</dbReference>
<dbReference type="EMBL" id="JBBMFD010000013">
    <property type="protein sequence ID" value="MEQ2440875.1"/>
    <property type="molecule type" value="Genomic_DNA"/>
</dbReference>
<evidence type="ECO:0000313" key="3">
    <source>
        <dbReference type="EMBL" id="MEQ2440875.1"/>
    </source>
</evidence>
<organism evidence="3 4">
    <name type="scientific">Solibaculum intestinale</name>
    <dbReference type="NCBI Taxonomy" id="3133165"/>
    <lineage>
        <taxon>Bacteria</taxon>
        <taxon>Bacillati</taxon>
        <taxon>Bacillota</taxon>
        <taxon>Clostridia</taxon>
        <taxon>Eubacteriales</taxon>
        <taxon>Oscillospiraceae</taxon>
        <taxon>Solibaculum</taxon>
    </lineage>
</organism>
<reference evidence="3 4" key="1">
    <citation type="submission" date="2024-03" db="EMBL/GenBank/DDBJ databases">
        <title>Human intestinal bacterial collection.</title>
        <authorList>
            <person name="Pauvert C."/>
            <person name="Hitch T.C.A."/>
            <person name="Clavel T."/>
        </authorList>
    </citation>
    <scope>NUCLEOTIDE SEQUENCE [LARGE SCALE GENOMIC DNA]</scope>
    <source>
        <strain evidence="3 4">CLA-JM-H44</strain>
    </source>
</reference>
<dbReference type="PANTHER" id="PTHR30615">
    <property type="entry name" value="UNCHARACTERIZED PROTEIN YJBQ-RELATED"/>
    <property type="match status" value="1"/>
</dbReference>
<dbReference type="InterPro" id="IPR035917">
    <property type="entry name" value="YjbQ-like_sf"/>
</dbReference>
<evidence type="ECO:0000256" key="2">
    <source>
        <dbReference type="SAM" id="MobiDB-lite"/>
    </source>
</evidence>
<evidence type="ECO:0000313" key="4">
    <source>
        <dbReference type="Proteomes" id="UP001489509"/>
    </source>
</evidence>
<dbReference type="RefSeq" id="WP_349219630.1">
    <property type="nucleotide sequence ID" value="NZ_JBBMFD010000013.1"/>
</dbReference>
<comment type="caution">
    <text evidence="3">The sequence shown here is derived from an EMBL/GenBank/DDBJ whole genome shotgun (WGS) entry which is preliminary data.</text>
</comment>